<dbReference type="SUPFAM" id="SSF50998">
    <property type="entry name" value="Quinoprotein alcohol dehydrogenase-like"/>
    <property type="match status" value="1"/>
</dbReference>
<dbReference type="InterPro" id="IPR015943">
    <property type="entry name" value="WD40/YVTN_repeat-like_dom_sf"/>
</dbReference>
<dbReference type="InterPro" id="IPR011047">
    <property type="entry name" value="Quinoprotein_ADH-like_sf"/>
</dbReference>
<gene>
    <name evidence="2" type="ORF">EPD83_003920</name>
</gene>
<dbReference type="RefSeq" id="WP_165566233.1">
    <property type="nucleotide sequence ID" value="NZ_SAYU02000008.1"/>
</dbReference>
<reference evidence="2" key="1">
    <citation type="submission" date="2020-03" db="EMBL/GenBank/DDBJ databases">
        <title>Phycicoccus flavus sp. nov., a novel endophytic actinobacterium isolated from branch of Kandelia candel.</title>
        <authorList>
            <person name="Tuo L."/>
        </authorList>
    </citation>
    <scope>NUCLEOTIDE SEQUENCE</scope>
    <source>
        <strain evidence="2">CMS6Z-2</strain>
    </source>
</reference>
<comment type="caution">
    <text evidence="2">The sequence shown here is derived from an EMBL/GenBank/DDBJ whole genome shotgun (WGS) entry which is preliminary data.</text>
</comment>
<evidence type="ECO:0000313" key="2">
    <source>
        <dbReference type="EMBL" id="NHA67206.1"/>
    </source>
</evidence>
<sequence>MPRIHRSVRRALVAAAVCALSVPALPPAGAAVHTDPRPERTWMVDGPVYASTAVGDTVYLGGRSAHAVSPTGALLPRSGLAAFRVSTGEPVAWSPRADGTVWALETDGRSIWAGGEFTAVDGVPRGRLARLDATTGALDRRFDVGVDDTVRALELDHGLLYVGGLFTTVGTRAQAHLAKVNATSGAVPGGFTPTVDVNVRAVVAPPNGTGNDVYIAGNFRGVNGEVRARAALVSGATGTVKPLRFSGPVDATVRALDISPDGSLLYAGVGGGYDSALAWSTATGRLVFRHEVTGDVHTVRYHDGTLWMGFAGGATDDPDSRVRALDAGTGAVERGFAPSTNSDWGVRTIAVTDRGVVIGGNFTRVAGQVHRFLAVFAADLPR</sequence>
<dbReference type="Proteomes" id="UP000287866">
    <property type="component" value="Unassembled WGS sequence"/>
</dbReference>
<dbReference type="Gene3D" id="2.130.10.10">
    <property type="entry name" value="YVTN repeat-like/Quinoprotein amine dehydrogenase"/>
    <property type="match status" value="1"/>
</dbReference>
<dbReference type="Pfam" id="PF17164">
    <property type="entry name" value="DUF5122"/>
    <property type="match status" value="1"/>
</dbReference>
<name>A0A8T6R042_9MICO</name>
<proteinExistence type="predicted"/>
<protein>
    <submittedName>
        <fullName evidence="2">Uncharacterized protein</fullName>
    </submittedName>
</protein>
<feature type="chain" id="PRO_5035857398" evidence="1">
    <location>
        <begin position="31"/>
        <end position="382"/>
    </location>
</feature>
<dbReference type="AlphaFoldDB" id="A0A8T6R042"/>
<keyword evidence="1" id="KW-0732">Signal</keyword>
<dbReference type="EMBL" id="SAYU02000008">
    <property type="protein sequence ID" value="NHA67206.1"/>
    <property type="molecule type" value="Genomic_DNA"/>
</dbReference>
<dbReference type="InterPro" id="IPR013431">
    <property type="entry name" value="Delta_60_rpt"/>
</dbReference>
<accession>A0A8T6R042</accession>
<evidence type="ECO:0000256" key="1">
    <source>
        <dbReference type="SAM" id="SignalP"/>
    </source>
</evidence>
<keyword evidence="3" id="KW-1185">Reference proteome</keyword>
<evidence type="ECO:0000313" key="3">
    <source>
        <dbReference type="Proteomes" id="UP000287866"/>
    </source>
</evidence>
<feature type="signal peptide" evidence="1">
    <location>
        <begin position="1"/>
        <end position="30"/>
    </location>
</feature>
<organism evidence="2 3">
    <name type="scientific">Phycicoccus flavus</name>
    <dbReference type="NCBI Taxonomy" id="2502783"/>
    <lineage>
        <taxon>Bacteria</taxon>
        <taxon>Bacillati</taxon>
        <taxon>Actinomycetota</taxon>
        <taxon>Actinomycetes</taxon>
        <taxon>Micrococcales</taxon>
        <taxon>Intrasporangiaceae</taxon>
        <taxon>Phycicoccus</taxon>
    </lineage>
</organism>